<dbReference type="SUPFAM" id="SSF57850">
    <property type="entry name" value="RING/U-box"/>
    <property type="match status" value="1"/>
</dbReference>
<feature type="region of interest" description="Disordered" evidence="11">
    <location>
        <begin position="22"/>
        <end position="43"/>
    </location>
</feature>
<dbReference type="AlphaFoldDB" id="V5G8I2"/>
<dbReference type="GO" id="GO:0005737">
    <property type="term" value="C:cytoplasm"/>
    <property type="evidence" value="ECO:0007669"/>
    <property type="project" value="TreeGrafter"/>
</dbReference>
<feature type="domain" description="RING-type" evidence="12">
    <location>
        <begin position="291"/>
        <end position="326"/>
    </location>
</feature>
<comment type="similarity">
    <text evidence="3">Belongs to the SINA (Seven in absentia) family.</text>
</comment>
<evidence type="ECO:0000313" key="14">
    <source>
        <dbReference type="EMBL" id="JAB66415.1"/>
    </source>
</evidence>
<feature type="domain" description="SIAH-type" evidence="13">
    <location>
        <begin position="100"/>
        <end position="158"/>
    </location>
</feature>
<keyword evidence="9" id="KW-0862">Zinc</keyword>
<dbReference type="PANTHER" id="PTHR45877">
    <property type="entry name" value="E3 UBIQUITIN-PROTEIN LIGASE SIAH2"/>
    <property type="match status" value="1"/>
</dbReference>
<dbReference type="GO" id="GO:0061630">
    <property type="term" value="F:ubiquitin protein ligase activity"/>
    <property type="evidence" value="ECO:0007669"/>
    <property type="project" value="UniProtKB-EC"/>
</dbReference>
<dbReference type="PROSITE" id="PS50089">
    <property type="entry name" value="ZF_RING_2"/>
    <property type="match status" value="1"/>
</dbReference>
<evidence type="ECO:0000256" key="10">
    <source>
        <dbReference type="PROSITE-ProRule" id="PRU00455"/>
    </source>
</evidence>
<feature type="compositionally biased region" description="Polar residues" evidence="11">
    <location>
        <begin position="29"/>
        <end position="39"/>
    </location>
</feature>
<evidence type="ECO:0000256" key="2">
    <source>
        <dbReference type="ARBA" id="ARBA00004906"/>
    </source>
</evidence>
<dbReference type="EMBL" id="GALX01002051">
    <property type="protein sequence ID" value="JAB66415.1"/>
    <property type="molecule type" value="Transcribed_RNA"/>
</dbReference>
<comment type="pathway">
    <text evidence="2">Protein modification; protein ubiquitination.</text>
</comment>
<dbReference type="PROSITE" id="PS51081">
    <property type="entry name" value="ZF_SIAH"/>
    <property type="match status" value="1"/>
</dbReference>
<evidence type="ECO:0000256" key="4">
    <source>
        <dbReference type="ARBA" id="ARBA00012483"/>
    </source>
</evidence>
<dbReference type="Pfam" id="PF21362">
    <property type="entry name" value="Sina_RING"/>
    <property type="match status" value="1"/>
</dbReference>
<gene>
    <name evidence="14" type="primary">SIAH1</name>
</gene>
<evidence type="ECO:0000256" key="8">
    <source>
        <dbReference type="ARBA" id="ARBA00022786"/>
    </source>
</evidence>
<dbReference type="SUPFAM" id="SSF49599">
    <property type="entry name" value="TRAF domain-like"/>
    <property type="match status" value="1"/>
</dbReference>
<dbReference type="PANTHER" id="PTHR45877:SF2">
    <property type="entry name" value="E3 UBIQUITIN-PROTEIN LIGASE SINA-RELATED"/>
    <property type="match status" value="1"/>
</dbReference>
<dbReference type="Pfam" id="PF21361">
    <property type="entry name" value="Sina_ZnF"/>
    <property type="match status" value="1"/>
</dbReference>
<keyword evidence="8" id="KW-0833">Ubl conjugation pathway</keyword>
<evidence type="ECO:0000256" key="1">
    <source>
        <dbReference type="ARBA" id="ARBA00000900"/>
    </source>
</evidence>
<proteinExistence type="inferred from homology"/>
<dbReference type="GO" id="GO:0043161">
    <property type="term" value="P:proteasome-mediated ubiquitin-dependent protein catabolic process"/>
    <property type="evidence" value="ECO:0007669"/>
    <property type="project" value="TreeGrafter"/>
</dbReference>
<dbReference type="GO" id="GO:0008270">
    <property type="term" value="F:zinc ion binding"/>
    <property type="evidence" value="ECO:0007669"/>
    <property type="project" value="UniProtKB-KW"/>
</dbReference>
<dbReference type="InterPro" id="IPR049548">
    <property type="entry name" value="Sina-like_RING"/>
</dbReference>
<sequence>MDNPNCTPRVVQKYIRKRPCYKARKQTSTEEPNSSSLKTPPSIFLSDDETNTAKCTKCNNYLSIPPIVNDSNNIVCGRCVEAYKLPEDNRAYFYENLAKFMFFPCRNDAYGCSVKIPWGKVLDHEIRCSYERIICPAIGCESKVINDDVMKHFETYHHELILGQNQYHFSKSEDQNTFENKLFSWKNKLFIIHTRTDNGNIFFRIARMKGHTRKLLLQLKGKSTSSLLVLDHFTVTKYDLKLPTFSDAEKIDINTLEIVLGAEITCTFTFDDDGKSVRNTDDNKLYSEMECPICTAYMRPPIHMCNTGHSLCRQCREKLQRCPSCSSEFSGSRNYSLEKIGQIIKCPCKSKDLGCDFVGNINTIAHHESILCSLTLSESKISCIANRGTSCSWIGNFATAFQHISSTHPNLCSKPGSSMTIDISTTNNDTKRFLLYDRRVFALDVKFDADSDSYGSDEESGNVSWAITCISTEKVPDHYTFFLEIIRGNRILSINGNCDTADPKTSIPPRYINISKSLLDDFILQNTITFKINISNTGRTPPLRTH</sequence>
<dbReference type="GO" id="GO:0031624">
    <property type="term" value="F:ubiquitin conjugating enzyme binding"/>
    <property type="evidence" value="ECO:0007669"/>
    <property type="project" value="TreeGrafter"/>
</dbReference>
<dbReference type="InterPro" id="IPR013083">
    <property type="entry name" value="Znf_RING/FYVE/PHD"/>
</dbReference>
<evidence type="ECO:0000256" key="7">
    <source>
        <dbReference type="ARBA" id="ARBA00022771"/>
    </source>
</evidence>
<evidence type="ECO:0000256" key="9">
    <source>
        <dbReference type="ARBA" id="ARBA00022833"/>
    </source>
</evidence>
<evidence type="ECO:0000256" key="11">
    <source>
        <dbReference type="SAM" id="MobiDB-lite"/>
    </source>
</evidence>
<dbReference type="EC" id="2.3.2.27" evidence="4"/>
<protein>
    <recommendedName>
        <fullName evidence="4">RING-type E3 ubiquitin transferase</fullName>
        <ecNumber evidence="4">2.3.2.27</ecNumber>
    </recommendedName>
</protein>
<dbReference type="InterPro" id="IPR013010">
    <property type="entry name" value="Znf_SIAH"/>
</dbReference>
<accession>V5G8I2</accession>
<keyword evidence="7 10" id="KW-0863">Zinc-finger</keyword>
<evidence type="ECO:0000256" key="6">
    <source>
        <dbReference type="ARBA" id="ARBA00022723"/>
    </source>
</evidence>
<name>V5G8I2_ANOGL</name>
<reference evidence="14" key="1">
    <citation type="submission" date="2013-07" db="EMBL/GenBank/DDBJ databases">
        <title>Midgut Transcriptome Profiling of Anoplphora glabripennis, a Lignocellulose Degrading, Wood-Boring Cerambycid.</title>
        <authorList>
            <person name="Scully E.D."/>
            <person name="Hoover K."/>
            <person name="Carlson J.E."/>
            <person name="Tien M."/>
            <person name="Geib S.M."/>
        </authorList>
    </citation>
    <scope>NUCLEOTIDE SEQUENCE</scope>
</reference>
<organism evidence="14">
    <name type="scientific">Anoplophora glabripennis</name>
    <name type="common">Asian longhorn beetle</name>
    <name type="synonym">Anoplophora nobilis</name>
    <dbReference type="NCBI Taxonomy" id="217634"/>
    <lineage>
        <taxon>Eukaryota</taxon>
        <taxon>Metazoa</taxon>
        <taxon>Ecdysozoa</taxon>
        <taxon>Arthropoda</taxon>
        <taxon>Hexapoda</taxon>
        <taxon>Insecta</taxon>
        <taxon>Pterygota</taxon>
        <taxon>Neoptera</taxon>
        <taxon>Endopterygota</taxon>
        <taxon>Coleoptera</taxon>
        <taxon>Polyphaga</taxon>
        <taxon>Cucujiformia</taxon>
        <taxon>Chrysomeloidea</taxon>
        <taxon>Cerambycidae</taxon>
        <taxon>Lamiinae</taxon>
        <taxon>Lamiini</taxon>
        <taxon>Anoplophora</taxon>
    </lineage>
</organism>
<keyword evidence="6" id="KW-0479">Metal-binding</keyword>
<evidence type="ECO:0000259" key="13">
    <source>
        <dbReference type="PROSITE" id="PS51081"/>
    </source>
</evidence>
<comment type="catalytic activity">
    <reaction evidence="1">
        <text>S-ubiquitinyl-[E2 ubiquitin-conjugating enzyme]-L-cysteine + [acceptor protein]-L-lysine = [E2 ubiquitin-conjugating enzyme]-L-cysteine + N(6)-ubiquitinyl-[acceptor protein]-L-lysine.</text>
        <dbReference type="EC" id="2.3.2.27"/>
    </reaction>
</comment>
<evidence type="ECO:0000256" key="3">
    <source>
        <dbReference type="ARBA" id="ARBA00009119"/>
    </source>
</evidence>
<dbReference type="InterPro" id="IPR004162">
    <property type="entry name" value="SINA-like_animal"/>
</dbReference>
<dbReference type="GO" id="GO:0016567">
    <property type="term" value="P:protein ubiquitination"/>
    <property type="evidence" value="ECO:0007669"/>
    <property type="project" value="UniProtKB-UniPathway"/>
</dbReference>
<dbReference type="UniPathway" id="UPA00143"/>
<keyword evidence="5" id="KW-0808">Transferase</keyword>
<evidence type="ECO:0000256" key="5">
    <source>
        <dbReference type="ARBA" id="ARBA00022679"/>
    </source>
</evidence>
<dbReference type="InterPro" id="IPR001841">
    <property type="entry name" value="Znf_RING"/>
</dbReference>
<evidence type="ECO:0000259" key="12">
    <source>
        <dbReference type="PROSITE" id="PS50089"/>
    </source>
</evidence>
<dbReference type="Gene3D" id="3.30.40.10">
    <property type="entry name" value="Zinc/RING finger domain, C3HC4 (zinc finger)"/>
    <property type="match status" value="3"/>
</dbReference>